<dbReference type="InterPro" id="IPR057980">
    <property type="entry name" value="TPR_INTS8"/>
</dbReference>
<dbReference type="GO" id="GO:0034472">
    <property type="term" value="P:snRNA 3'-end processing"/>
    <property type="evidence" value="ECO:0007669"/>
    <property type="project" value="InterPro"/>
</dbReference>
<evidence type="ECO:0000256" key="4">
    <source>
        <dbReference type="ARBA" id="ARBA00022454"/>
    </source>
</evidence>
<evidence type="ECO:0000313" key="7">
    <source>
        <dbReference type="EMBL" id="CAG9764754.1"/>
    </source>
</evidence>
<evidence type="ECO:0000256" key="1">
    <source>
        <dbReference type="ARBA" id="ARBA00004123"/>
    </source>
</evidence>
<dbReference type="PANTHER" id="PTHR13350:SF1">
    <property type="entry name" value="INTEGRATOR COMPLEX SUBUNIT 8"/>
    <property type="match status" value="1"/>
</dbReference>
<dbReference type="InterPro" id="IPR038751">
    <property type="entry name" value="INTS8"/>
</dbReference>
<comment type="subcellular location">
    <subcellularLocation>
        <location evidence="2">Chromosome</location>
    </subcellularLocation>
    <subcellularLocation>
        <location evidence="1">Nucleus</location>
    </subcellularLocation>
</comment>
<protein>
    <recommendedName>
        <fullName evidence="6">INTS8 TPR repeats domain-containing protein</fullName>
    </recommendedName>
</protein>
<evidence type="ECO:0000313" key="8">
    <source>
        <dbReference type="Proteomes" id="UP001152799"/>
    </source>
</evidence>
<dbReference type="PANTHER" id="PTHR13350">
    <property type="entry name" value="INTEGRATOR COMPLEX SUBUNIT 8"/>
    <property type="match status" value="1"/>
</dbReference>
<dbReference type="GO" id="GO:0032039">
    <property type="term" value="C:integrator complex"/>
    <property type="evidence" value="ECO:0007669"/>
    <property type="project" value="TreeGrafter"/>
</dbReference>
<comment type="similarity">
    <text evidence="3">Belongs to the Integrator subunit 8 family.</text>
</comment>
<evidence type="ECO:0000256" key="2">
    <source>
        <dbReference type="ARBA" id="ARBA00004286"/>
    </source>
</evidence>
<dbReference type="EMBL" id="OU892278">
    <property type="protein sequence ID" value="CAG9764754.1"/>
    <property type="molecule type" value="Genomic_DNA"/>
</dbReference>
<dbReference type="Pfam" id="PF25756">
    <property type="entry name" value="TPR_INTS8"/>
    <property type="match status" value="1"/>
</dbReference>
<evidence type="ECO:0000256" key="5">
    <source>
        <dbReference type="ARBA" id="ARBA00023242"/>
    </source>
</evidence>
<dbReference type="GO" id="GO:0005694">
    <property type="term" value="C:chromosome"/>
    <property type="evidence" value="ECO:0007669"/>
    <property type="project" value="UniProtKB-SubCell"/>
</dbReference>
<feature type="domain" description="INTS8 TPR repeats" evidence="6">
    <location>
        <begin position="493"/>
        <end position="961"/>
    </location>
</feature>
<keyword evidence="8" id="KW-1185">Reference proteome</keyword>
<organism evidence="7 8">
    <name type="scientific">Ceutorhynchus assimilis</name>
    <name type="common">cabbage seed weevil</name>
    <dbReference type="NCBI Taxonomy" id="467358"/>
    <lineage>
        <taxon>Eukaryota</taxon>
        <taxon>Metazoa</taxon>
        <taxon>Ecdysozoa</taxon>
        <taxon>Arthropoda</taxon>
        <taxon>Hexapoda</taxon>
        <taxon>Insecta</taxon>
        <taxon>Pterygota</taxon>
        <taxon>Neoptera</taxon>
        <taxon>Endopterygota</taxon>
        <taxon>Coleoptera</taxon>
        <taxon>Polyphaga</taxon>
        <taxon>Cucujiformia</taxon>
        <taxon>Curculionidae</taxon>
        <taxon>Ceutorhynchinae</taxon>
        <taxon>Ceutorhynchus</taxon>
    </lineage>
</organism>
<dbReference type="OrthoDB" id="64340at2759"/>
<accession>A0A9N9MK51</accession>
<dbReference type="Proteomes" id="UP001152799">
    <property type="component" value="Chromosome 2"/>
</dbReference>
<dbReference type="AlphaFoldDB" id="A0A9N9MK51"/>
<proteinExistence type="inferred from homology"/>
<keyword evidence="4" id="KW-0158">Chromosome</keyword>
<keyword evidence="5" id="KW-0539">Nucleus</keyword>
<evidence type="ECO:0000259" key="6">
    <source>
        <dbReference type="Pfam" id="PF25756"/>
    </source>
</evidence>
<gene>
    <name evidence="7" type="ORF">CEUTPL_LOCUS5386</name>
</gene>
<sequence>MDVDLLKPGTVPISPDTVLMFEFLLDKNLLWNHLRKPNPDPAPIDLITKFYDAIARTLRNQQEPENSESTNLECSYVVQHPAKNIAMKIMSLKVAAYLNWKLTEIRSLPFKTQISLLQDLMYFTSEKKTIMEISNIEEPDIKTASPQFLFALLLFHRWLLSTSMHRITSNWQQRYGPNEMSPIDENIICCPDNIKKTVTFLTDALEWEEIPFMLTFDCFKMLTEENASIEFDWSKGQPISSEEFRAQICYDLGTFFFYQENYEVAKQHFSQCQNFCHSITSQNGFAVFDKKVLNVYVSACDPTLNVPKKSLSEQLNNSIVNHFMGITNILQQDNLRKEIPLGHRINLELDIQGALSSGVFTVARDLLYKVKALNYVRCILDKKLLNEYSVASDKNVDTFFWAIQINWKFHEESDKKTIKNYIFALIVKDQSPTIMERIKANECLKNMFDTVEWMYLTKKVAVFDAPESVCKPKAPIFDPVKKRKPKRELKHYSRLLIITYDWKEIKDLLTKIRLINAHDDVWDINPLWELPTLLLNVIKALPKESLRDLAYVLLAKSKKQLLNKDWNSALELLIILGKELQSATCNVTKLSKMLNWEVLLIQITQLMENWPQSNVDKLALVNACEGCLQTSDSVLPRSEILESCAICILNLGRWEFLINHDKRMANLDIISAIALACNEIVKNKGAKKFSRNLWDLVLPVFAPNPSGAKRGAGYHDNSSHLKNNLLSIFLRLKDSLCLTVTISILSKLYNIFKDDNNLELQVDYMNLWPATVSNANSYIVEAASEMLFELLNEALKIYPTNIPWLRLKGDLNFANNFYKKSLSFYLKSLMICYDNFNIPIRYDEHIFRRMIKCCQALNCFTQAAVLCQFLEEPDYALAFRILGEQKACNDAMDAYYHCFWDTNILEFLIYSHNRRGEFQRKKFAIQVMGMLEINSNNNEEIQREASNLRKSIFLRDLCKQYVF</sequence>
<evidence type="ECO:0000256" key="3">
    <source>
        <dbReference type="ARBA" id="ARBA00007147"/>
    </source>
</evidence>
<reference evidence="7" key="1">
    <citation type="submission" date="2022-01" db="EMBL/GenBank/DDBJ databases">
        <authorList>
            <person name="King R."/>
        </authorList>
    </citation>
    <scope>NUCLEOTIDE SEQUENCE</scope>
</reference>
<name>A0A9N9MK51_9CUCU</name>